<sequence>MNDHERKFEAALAELATTDMWAGNYKPPLLNVQRRLGWMVRPPHYASFWRVMLGYALWFAPVWGILMWFVSWRGQGFSLVSAAGAAAFAGILFGGMMALYYARARRRYKLSKWEDL</sequence>
<dbReference type="InterPro" id="IPR045644">
    <property type="entry name" value="DUF6404"/>
</dbReference>
<organism evidence="2 3">
    <name type="scientific">Sulfitobacter geojensis</name>
    <dbReference type="NCBI Taxonomy" id="1342299"/>
    <lineage>
        <taxon>Bacteria</taxon>
        <taxon>Pseudomonadati</taxon>
        <taxon>Pseudomonadota</taxon>
        <taxon>Alphaproteobacteria</taxon>
        <taxon>Rhodobacterales</taxon>
        <taxon>Roseobacteraceae</taxon>
        <taxon>Sulfitobacter</taxon>
    </lineage>
</organism>
<keyword evidence="1" id="KW-0472">Membrane</keyword>
<protein>
    <submittedName>
        <fullName evidence="2">Uncharacterized protein</fullName>
    </submittedName>
</protein>
<feature type="transmembrane region" description="Helical" evidence="1">
    <location>
        <begin position="48"/>
        <end position="70"/>
    </location>
</feature>
<dbReference type="Proteomes" id="UP000732193">
    <property type="component" value="Unassembled WGS sequence"/>
</dbReference>
<accession>A0AAE2W0Z4</accession>
<evidence type="ECO:0000256" key="1">
    <source>
        <dbReference type="SAM" id="Phobius"/>
    </source>
</evidence>
<proteinExistence type="predicted"/>
<name>A0AAE2W0Z4_9RHOB</name>
<dbReference type="Pfam" id="PF19942">
    <property type="entry name" value="DUF6404"/>
    <property type="match status" value="1"/>
</dbReference>
<keyword evidence="3" id="KW-1185">Reference proteome</keyword>
<gene>
    <name evidence="2" type="ORF">JQV55_16900</name>
</gene>
<reference evidence="2 3" key="1">
    <citation type="submission" date="2021-01" db="EMBL/GenBank/DDBJ databases">
        <title>Diatom-associated Roseobacters Show Island Model of Population Structure.</title>
        <authorList>
            <person name="Qu L."/>
            <person name="Feng X."/>
            <person name="Chen Y."/>
            <person name="Li L."/>
            <person name="Wang X."/>
            <person name="Hu Z."/>
            <person name="Wang H."/>
            <person name="Luo H."/>
        </authorList>
    </citation>
    <scope>NUCLEOTIDE SEQUENCE [LARGE SCALE GENOMIC DNA]</scope>
    <source>
        <strain evidence="2 3">TR60-84</strain>
    </source>
</reference>
<evidence type="ECO:0000313" key="2">
    <source>
        <dbReference type="EMBL" id="MBM1715250.1"/>
    </source>
</evidence>
<feature type="transmembrane region" description="Helical" evidence="1">
    <location>
        <begin position="76"/>
        <end position="102"/>
    </location>
</feature>
<comment type="caution">
    <text evidence="2">The sequence shown here is derived from an EMBL/GenBank/DDBJ whole genome shotgun (WGS) entry which is preliminary data.</text>
</comment>
<dbReference type="EMBL" id="JAFBRM010000005">
    <property type="protein sequence ID" value="MBM1715250.1"/>
    <property type="molecule type" value="Genomic_DNA"/>
</dbReference>
<dbReference type="AlphaFoldDB" id="A0AAE2W0Z4"/>
<evidence type="ECO:0000313" key="3">
    <source>
        <dbReference type="Proteomes" id="UP000732193"/>
    </source>
</evidence>
<keyword evidence="1" id="KW-1133">Transmembrane helix</keyword>
<dbReference type="RefSeq" id="WP_203243104.1">
    <property type="nucleotide sequence ID" value="NZ_JAFBRH010000005.1"/>
</dbReference>
<keyword evidence="1" id="KW-0812">Transmembrane</keyword>